<feature type="domain" description="Isochorismatase-like" evidence="3">
    <location>
        <begin position="4"/>
        <end position="148"/>
    </location>
</feature>
<dbReference type="Gene3D" id="3.40.50.850">
    <property type="entry name" value="Isochorismatase-like"/>
    <property type="match status" value="1"/>
</dbReference>
<dbReference type="EMBL" id="JBHSAC010000046">
    <property type="protein sequence ID" value="MFC3932192.1"/>
    <property type="molecule type" value="Genomic_DNA"/>
</dbReference>
<dbReference type="RefSeq" id="WP_380431359.1">
    <property type="nucleotide sequence ID" value="NZ_JBHSAC010000046.1"/>
</dbReference>
<comment type="caution">
    <text evidence="4">The sequence shown here is derived from an EMBL/GenBank/DDBJ whole genome shotgun (WGS) entry which is preliminary data.</text>
</comment>
<accession>A0ABV8D1B2</accession>
<dbReference type="SUPFAM" id="SSF52499">
    <property type="entry name" value="Isochorismatase-like hydrolases"/>
    <property type="match status" value="1"/>
</dbReference>
<dbReference type="GO" id="GO:0016787">
    <property type="term" value="F:hydrolase activity"/>
    <property type="evidence" value="ECO:0007669"/>
    <property type="project" value="UniProtKB-KW"/>
</dbReference>
<dbReference type="PANTHER" id="PTHR43540">
    <property type="entry name" value="PEROXYUREIDOACRYLATE/UREIDOACRYLATE AMIDOHYDROLASE-RELATED"/>
    <property type="match status" value="1"/>
</dbReference>
<proteinExistence type="inferred from homology"/>
<evidence type="ECO:0000256" key="1">
    <source>
        <dbReference type="ARBA" id="ARBA00006336"/>
    </source>
</evidence>
<dbReference type="InterPro" id="IPR000868">
    <property type="entry name" value="Isochorismatase-like_dom"/>
</dbReference>
<dbReference type="CDD" id="cd01014">
    <property type="entry name" value="nicotinamidase_related"/>
    <property type="match status" value="1"/>
</dbReference>
<sequence>MKQALLVIDVQNDYFKGGKCELVNPDTALANINQLESCFLETNQLIIYIQHIKNDKQADFFAKNSEGARLHSNLSLDSNSIIISKSYPNSFIETNLEEILKDWEIEQLVITGMMTHMCVDSTTRAAKEKGYQPILIQDATATKDLDCQGQIVSVEVVQKSFISALQNFSQIKTTAEFLINKDSI</sequence>
<gene>
    <name evidence="4" type="ORF">ACFOSE_05330</name>
</gene>
<dbReference type="Proteomes" id="UP001595901">
    <property type="component" value="Unassembled WGS sequence"/>
</dbReference>
<dbReference type="InterPro" id="IPR050272">
    <property type="entry name" value="Isochorismatase-like_hydrls"/>
</dbReference>
<dbReference type="EC" id="3.-.-.-" evidence="4"/>
<comment type="similarity">
    <text evidence="1">Belongs to the isochorismatase family.</text>
</comment>
<dbReference type="PANTHER" id="PTHR43540:SF1">
    <property type="entry name" value="ISOCHORISMATASE HYDROLASE"/>
    <property type="match status" value="1"/>
</dbReference>
<protein>
    <submittedName>
        <fullName evidence="4">Cysteine hydrolase family protein</fullName>
        <ecNumber evidence="4">3.-.-.-</ecNumber>
    </submittedName>
</protein>
<dbReference type="Pfam" id="PF00857">
    <property type="entry name" value="Isochorismatase"/>
    <property type="match status" value="1"/>
</dbReference>
<dbReference type="InterPro" id="IPR036380">
    <property type="entry name" value="Isochorismatase-like_sf"/>
</dbReference>
<evidence type="ECO:0000313" key="4">
    <source>
        <dbReference type="EMBL" id="MFC3932192.1"/>
    </source>
</evidence>
<name>A0ABV8D1B2_9STRE</name>
<evidence type="ECO:0000313" key="5">
    <source>
        <dbReference type="Proteomes" id="UP001595901"/>
    </source>
</evidence>
<organism evidence="4 5">
    <name type="scientific">Streptococcus dentapri</name>
    <dbReference type="NCBI Taxonomy" id="573564"/>
    <lineage>
        <taxon>Bacteria</taxon>
        <taxon>Bacillati</taxon>
        <taxon>Bacillota</taxon>
        <taxon>Bacilli</taxon>
        <taxon>Lactobacillales</taxon>
        <taxon>Streptococcaceae</taxon>
        <taxon>Streptococcus</taxon>
    </lineage>
</organism>
<evidence type="ECO:0000256" key="2">
    <source>
        <dbReference type="ARBA" id="ARBA00022801"/>
    </source>
</evidence>
<keyword evidence="2 4" id="KW-0378">Hydrolase</keyword>
<keyword evidence="5" id="KW-1185">Reference proteome</keyword>
<reference evidence="5" key="1">
    <citation type="journal article" date="2019" name="Int. J. Syst. Evol. Microbiol.">
        <title>The Global Catalogue of Microorganisms (GCM) 10K type strain sequencing project: providing services to taxonomists for standard genome sequencing and annotation.</title>
        <authorList>
            <consortium name="The Broad Institute Genomics Platform"/>
            <consortium name="The Broad Institute Genome Sequencing Center for Infectious Disease"/>
            <person name="Wu L."/>
            <person name="Ma J."/>
        </authorList>
    </citation>
    <scope>NUCLEOTIDE SEQUENCE [LARGE SCALE GENOMIC DNA]</scope>
    <source>
        <strain evidence="5">CCUG 58728</strain>
    </source>
</reference>
<evidence type="ECO:0000259" key="3">
    <source>
        <dbReference type="Pfam" id="PF00857"/>
    </source>
</evidence>